<proteinExistence type="predicted"/>
<dbReference type="AlphaFoldDB" id="A0AAV9G6D6"/>
<feature type="region of interest" description="Disordered" evidence="1">
    <location>
        <begin position="192"/>
        <end position="212"/>
    </location>
</feature>
<protein>
    <submittedName>
        <fullName evidence="2">Uncharacterized protein</fullName>
    </submittedName>
</protein>
<gene>
    <name evidence="2" type="ORF">QBC34DRAFT_385669</name>
</gene>
<name>A0AAV9G6D6_9PEZI</name>
<dbReference type="EMBL" id="MU865983">
    <property type="protein sequence ID" value="KAK4443993.1"/>
    <property type="molecule type" value="Genomic_DNA"/>
</dbReference>
<sequence length="212" mass="23737">MLLNFGIVRLDPETGPEEGGRRLFDIVRDSSHNNTVTSIKFKDDGSTHYLSPKQAERLSRIKEIHTTAMRTHEKGKNAGCKFTVLDEDDGFVYGAFDKDFFQKVRGRISTEIEWGDGPAVRRGERSQLTACWASSPSGGTQVVIAAFKQHLPESWCETTPRARVEAGIIGAEDDGVKAEDVIQVKAEDDEIKVEDYDSEDAEHDLEDADYWL</sequence>
<evidence type="ECO:0000313" key="3">
    <source>
        <dbReference type="Proteomes" id="UP001321760"/>
    </source>
</evidence>
<organism evidence="2 3">
    <name type="scientific">Podospora aff. communis PSN243</name>
    <dbReference type="NCBI Taxonomy" id="3040156"/>
    <lineage>
        <taxon>Eukaryota</taxon>
        <taxon>Fungi</taxon>
        <taxon>Dikarya</taxon>
        <taxon>Ascomycota</taxon>
        <taxon>Pezizomycotina</taxon>
        <taxon>Sordariomycetes</taxon>
        <taxon>Sordariomycetidae</taxon>
        <taxon>Sordariales</taxon>
        <taxon>Podosporaceae</taxon>
        <taxon>Podospora</taxon>
    </lineage>
</organism>
<accession>A0AAV9G6D6</accession>
<evidence type="ECO:0000313" key="2">
    <source>
        <dbReference type="EMBL" id="KAK4443993.1"/>
    </source>
</evidence>
<reference evidence="2" key="1">
    <citation type="journal article" date="2023" name="Mol. Phylogenet. Evol.">
        <title>Genome-scale phylogeny and comparative genomics of the fungal order Sordariales.</title>
        <authorList>
            <person name="Hensen N."/>
            <person name="Bonometti L."/>
            <person name="Westerberg I."/>
            <person name="Brannstrom I.O."/>
            <person name="Guillou S."/>
            <person name="Cros-Aarteil S."/>
            <person name="Calhoun S."/>
            <person name="Haridas S."/>
            <person name="Kuo A."/>
            <person name="Mondo S."/>
            <person name="Pangilinan J."/>
            <person name="Riley R."/>
            <person name="LaButti K."/>
            <person name="Andreopoulos B."/>
            <person name="Lipzen A."/>
            <person name="Chen C."/>
            <person name="Yan M."/>
            <person name="Daum C."/>
            <person name="Ng V."/>
            <person name="Clum A."/>
            <person name="Steindorff A."/>
            <person name="Ohm R.A."/>
            <person name="Martin F."/>
            <person name="Silar P."/>
            <person name="Natvig D.O."/>
            <person name="Lalanne C."/>
            <person name="Gautier V."/>
            <person name="Ament-Velasquez S.L."/>
            <person name="Kruys A."/>
            <person name="Hutchinson M.I."/>
            <person name="Powell A.J."/>
            <person name="Barry K."/>
            <person name="Miller A.N."/>
            <person name="Grigoriev I.V."/>
            <person name="Debuchy R."/>
            <person name="Gladieux P."/>
            <person name="Hiltunen Thoren M."/>
            <person name="Johannesson H."/>
        </authorList>
    </citation>
    <scope>NUCLEOTIDE SEQUENCE</scope>
    <source>
        <strain evidence="2">PSN243</strain>
    </source>
</reference>
<dbReference type="Proteomes" id="UP001321760">
    <property type="component" value="Unassembled WGS sequence"/>
</dbReference>
<keyword evidence="3" id="KW-1185">Reference proteome</keyword>
<comment type="caution">
    <text evidence="2">The sequence shown here is derived from an EMBL/GenBank/DDBJ whole genome shotgun (WGS) entry which is preliminary data.</text>
</comment>
<reference evidence="2" key="2">
    <citation type="submission" date="2023-05" db="EMBL/GenBank/DDBJ databases">
        <authorList>
            <consortium name="Lawrence Berkeley National Laboratory"/>
            <person name="Steindorff A."/>
            <person name="Hensen N."/>
            <person name="Bonometti L."/>
            <person name="Westerberg I."/>
            <person name="Brannstrom I.O."/>
            <person name="Guillou S."/>
            <person name="Cros-Aarteil S."/>
            <person name="Calhoun S."/>
            <person name="Haridas S."/>
            <person name="Kuo A."/>
            <person name="Mondo S."/>
            <person name="Pangilinan J."/>
            <person name="Riley R."/>
            <person name="Labutti K."/>
            <person name="Andreopoulos B."/>
            <person name="Lipzen A."/>
            <person name="Chen C."/>
            <person name="Yanf M."/>
            <person name="Daum C."/>
            <person name="Ng V."/>
            <person name="Clum A."/>
            <person name="Ohm R."/>
            <person name="Martin F."/>
            <person name="Silar P."/>
            <person name="Natvig D."/>
            <person name="Lalanne C."/>
            <person name="Gautier V."/>
            <person name="Ament-Velasquez S.L."/>
            <person name="Kruys A."/>
            <person name="Hutchinson M.I."/>
            <person name="Powell A.J."/>
            <person name="Barry K."/>
            <person name="Miller A.N."/>
            <person name="Grigoriev I.V."/>
            <person name="Debuchy R."/>
            <person name="Gladieux P."/>
            <person name="Thoren M.H."/>
            <person name="Johannesson H."/>
        </authorList>
    </citation>
    <scope>NUCLEOTIDE SEQUENCE</scope>
    <source>
        <strain evidence="2">PSN243</strain>
    </source>
</reference>
<evidence type="ECO:0000256" key="1">
    <source>
        <dbReference type="SAM" id="MobiDB-lite"/>
    </source>
</evidence>